<evidence type="ECO:0000313" key="3">
    <source>
        <dbReference type="Proteomes" id="UP000467841"/>
    </source>
</evidence>
<evidence type="ECO:0000313" key="2">
    <source>
        <dbReference type="EMBL" id="CAA7023811.1"/>
    </source>
</evidence>
<protein>
    <submittedName>
        <fullName evidence="2">Uncharacterized protein</fullName>
    </submittedName>
</protein>
<feature type="region of interest" description="Disordered" evidence="1">
    <location>
        <begin position="83"/>
        <end position="206"/>
    </location>
</feature>
<reference evidence="2" key="1">
    <citation type="submission" date="2020-01" db="EMBL/GenBank/DDBJ databases">
        <authorList>
            <person name="Mishra B."/>
        </authorList>
    </citation>
    <scope>NUCLEOTIDE SEQUENCE [LARGE SCALE GENOMIC DNA]</scope>
</reference>
<comment type="caution">
    <text evidence="2">The sequence shown here is derived from an EMBL/GenBank/DDBJ whole genome shotgun (WGS) entry which is preliminary data.</text>
</comment>
<dbReference type="Proteomes" id="UP000467841">
    <property type="component" value="Unassembled WGS sequence"/>
</dbReference>
<sequence>MEQNRGFGLQTSPMPQHLLWEELKKSTQWISSRPLPACPERLKPRIGVQTVRNGRPRNICTTIGQRPDTPSISPERTAELTYRPGKHHPAVDPSESRHHKPHTTAPREQEACLTTVQHSPCHTHERTVRSGSRPASGRTFDQIIRPAEPDERTTNLSATIDPTVPIADHHPIAGRSRPTSGPVDPKPFLKPVSHVSSPITRPTYRPRSSRSLYLEHYKYIFLAL</sequence>
<dbReference type="AlphaFoldDB" id="A0A6D2I6S8"/>
<proteinExistence type="predicted"/>
<name>A0A6D2I6S8_9BRAS</name>
<evidence type="ECO:0000256" key="1">
    <source>
        <dbReference type="SAM" id="MobiDB-lite"/>
    </source>
</evidence>
<gene>
    <name evidence="2" type="ORF">MERR_LOCUS11046</name>
</gene>
<accession>A0A6D2I6S8</accession>
<dbReference type="EMBL" id="CACVBM020000832">
    <property type="protein sequence ID" value="CAA7023811.1"/>
    <property type="molecule type" value="Genomic_DNA"/>
</dbReference>
<feature type="compositionally biased region" description="Low complexity" evidence="1">
    <location>
        <begin position="196"/>
        <end position="206"/>
    </location>
</feature>
<keyword evidence="3" id="KW-1185">Reference proteome</keyword>
<organism evidence="2 3">
    <name type="scientific">Microthlaspi erraticum</name>
    <dbReference type="NCBI Taxonomy" id="1685480"/>
    <lineage>
        <taxon>Eukaryota</taxon>
        <taxon>Viridiplantae</taxon>
        <taxon>Streptophyta</taxon>
        <taxon>Embryophyta</taxon>
        <taxon>Tracheophyta</taxon>
        <taxon>Spermatophyta</taxon>
        <taxon>Magnoliopsida</taxon>
        <taxon>eudicotyledons</taxon>
        <taxon>Gunneridae</taxon>
        <taxon>Pentapetalae</taxon>
        <taxon>rosids</taxon>
        <taxon>malvids</taxon>
        <taxon>Brassicales</taxon>
        <taxon>Brassicaceae</taxon>
        <taxon>Coluteocarpeae</taxon>
        <taxon>Microthlaspi</taxon>
    </lineage>
</organism>